<proteinExistence type="inferred from homology"/>
<evidence type="ECO:0000256" key="1">
    <source>
        <dbReference type="ARBA" id="ARBA00038240"/>
    </source>
</evidence>
<gene>
    <name evidence="3" type="ORF">CUU80_10500</name>
</gene>
<dbReference type="Pfam" id="PF01636">
    <property type="entry name" value="APH"/>
    <property type="match status" value="1"/>
</dbReference>
<dbReference type="Proteomes" id="UP000228755">
    <property type="component" value="Unassembled WGS sequence"/>
</dbReference>
<dbReference type="EMBL" id="PGLQ01000014">
    <property type="protein sequence ID" value="PJM78225.1"/>
    <property type="molecule type" value="Genomic_DNA"/>
</dbReference>
<accession>A0A2M9HN47</accession>
<organism evidence="3 4">
    <name type="scientific">Bifidobacterium scaligerum</name>
    <dbReference type="NCBI Taxonomy" id="2052656"/>
    <lineage>
        <taxon>Bacteria</taxon>
        <taxon>Bacillati</taxon>
        <taxon>Actinomycetota</taxon>
        <taxon>Actinomycetes</taxon>
        <taxon>Bifidobacteriales</taxon>
        <taxon>Bifidobacteriaceae</taxon>
        <taxon>Bifidobacterium</taxon>
    </lineage>
</organism>
<keyword evidence="3" id="KW-0808">Transferase</keyword>
<reference evidence="3 4" key="1">
    <citation type="submission" date="2017-11" db="EMBL/GenBank/DDBJ databases">
        <title>Draft genome sequences of strains TRE 1, TRE D, TRE H and TRI 7, isolated from tamarins, belonging to four potential novel Bifidobacterium species.</title>
        <authorList>
            <person name="Mattarelli P."/>
            <person name="Modesto M."/>
            <person name="Bonetti A."/>
            <person name="Puglisi E."/>
            <person name="Morelli L."/>
        </authorList>
    </citation>
    <scope>NUCLEOTIDE SEQUENCE [LARGE SCALE GENOMIC DNA]</scope>
    <source>
        <strain evidence="4">TRED</strain>
    </source>
</reference>
<keyword evidence="4" id="KW-1185">Reference proteome</keyword>
<dbReference type="GO" id="GO:0019202">
    <property type="term" value="F:amino acid kinase activity"/>
    <property type="evidence" value="ECO:0007669"/>
    <property type="project" value="TreeGrafter"/>
</dbReference>
<comment type="similarity">
    <text evidence="1">Belongs to the pseudomonas-type ThrB family.</text>
</comment>
<protein>
    <submittedName>
        <fullName evidence="3">Phosphotransferase</fullName>
    </submittedName>
</protein>
<dbReference type="RefSeq" id="WP_100497286.1">
    <property type="nucleotide sequence ID" value="NZ_PGLQ01000014.1"/>
</dbReference>
<dbReference type="PANTHER" id="PTHR21064">
    <property type="entry name" value="AMINOGLYCOSIDE PHOSPHOTRANSFERASE DOMAIN-CONTAINING PROTEIN-RELATED"/>
    <property type="match status" value="1"/>
</dbReference>
<comment type="caution">
    <text evidence="3">The sequence shown here is derived from an EMBL/GenBank/DDBJ whole genome shotgun (WGS) entry which is preliminary data.</text>
</comment>
<dbReference type="InterPro" id="IPR002575">
    <property type="entry name" value="Aminoglycoside_PTrfase"/>
</dbReference>
<dbReference type="InterPro" id="IPR011009">
    <property type="entry name" value="Kinase-like_dom_sf"/>
</dbReference>
<sequence>MNATVSAHKDQSTSDLYEGDNPKFEVFKYLTKGSPAPFWLFSGVCAAWGLHKDEVDLSLITISENATFLLTIKDEPIGVVRVSEPDYVGGPKAIASELAWINMLHELDGVNLVTPVPTVMGPYVAEIHQNETTKWSVISTKFIEGTVLEDMADPSSCYRVIGNWSAKFHKSARSWTEPYGFQRFSWDLLDILGPHPRWGRWEDAAGLTPAENKLLYQAMWEALAYVAKQPRNRQTWGLVHADLRPSNIIQRPDGQFVVLDFDDCGYSWYLWDYAASLTFIEHESYAPRLAYEWVEGYKESGELNDADFEMMSALSMLRRLQMLGWTTRHRADALPDGLYAAQKPGSLMCAERYLKDHNWLLEEAFANRAETQPPEPVDSRTMEVISQQ</sequence>
<evidence type="ECO:0000259" key="2">
    <source>
        <dbReference type="Pfam" id="PF01636"/>
    </source>
</evidence>
<evidence type="ECO:0000313" key="3">
    <source>
        <dbReference type="EMBL" id="PJM78225.1"/>
    </source>
</evidence>
<dbReference type="InterPro" id="IPR050249">
    <property type="entry name" value="Pseudomonas-type_ThrB"/>
</dbReference>
<evidence type="ECO:0000313" key="4">
    <source>
        <dbReference type="Proteomes" id="UP000228755"/>
    </source>
</evidence>
<dbReference type="Gene3D" id="3.90.1200.10">
    <property type="match status" value="1"/>
</dbReference>
<dbReference type="PANTHER" id="PTHR21064:SF6">
    <property type="entry name" value="AMINOGLYCOSIDE PHOSPHOTRANSFERASE DOMAIN-CONTAINING PROTEIN"/>
    <property type="match status" value="1"/>
</dbReference>
<name>A0A2M9HN47_9BIFI</name>
<dbReference type="OrthoDB" id="241498at2"/>
<dbReference type="SUPFAM" id="SSF56112">
    <property type="entry name" value="Protein kinase-like (PK-like)"/>
    <property type="match status" value="1"/>
</dbReference>
<dbReference type="AlphaFoldDB" id="A0A2M9HN47"/>
<feature type="domain" description="Aminoglycoside phosphotransferase" evidence="2">
    <location>
        <begin position="64"/>
        <end position="297"/>
    </location>
</feature>